<reference evidence="2 3" key="1">
    <citation type="submission" date="2016-10" db="EMBL/GenBank/DDBJ databases">
        <authorList>
            <person name="de Groot N.N."/>
        </authorList>
    </citation>
    <scope>NUCLEOTIDE SEQUENCE [LARGE SCALE GENOMIC DNA]</scope>
    <source>
        <strain evidence="2 3">DSM 44637</strain>
    </source>
</reference>
<dbReference type="Proteomes" id="UP000199137">
    <property type="component" value="Unassembled WGS sequence"/>
</dbReference>
<dbReference type="GO" id="GO:0003677">
    <property type="term" value="F:DNA binding"/>
    <property type="evidence" value="ECO:0007669"/>
    <property type="project" value="UniProtKB-KW"/>
</dbReference>
<keyword evidence="2" id="KW-0238">DNA-binding</keyword>
<dbReference type="AlphaFoldDB" id="A0A1I6B3N3"/>
<dbReference type="InterPro" id="IPR036390">
    <property type="entry name" value="WH_DNA-bd_sf"/>
</dbReference>
<sequence>MHELDSDLNPLLLVRPRLLMLCGLSDGEWRGATELARLADVPISTIAMHARTLKDVGFLSTNVKYIRAHNLTDLYVRITAPGNEAMCEHIAALERLLGAATSLTIDIRQAKSYYVFKVHKSDGSAIFIGRKQIIYAEAFENTTRVVTPDGTHVMPGRVSLATLQALYPDLIRVHRRYIVAVDAIRGLYQNSDKTHRLETDMGPVPVSRRGVAVAREALARDRS</sequence>
<evidence type="ECO:0000259" key="1">
    <source>
        <dbReference type="PROSITE" id="PS50930"/>
    </source>
</evidence>
<evidence type="ECO:0000313" key="2">
    <source>
        <dbReference type="EMBL" id="SFQ75506.1"/>
    </source>
</evidence>
<dbReference type="RefSeq" id="WP_093577059.1">
    <property type="nucleotide sequence ID" value="NZ_FOWC01000023.1"/>
</dbReference>
<gene>
    <name evidence="2" type="ORF">SAMN05421854_12313</name>
</gene>
<evidence type="ECO:0000313" key="3">
    <source>
        <dbReference type="Proteomes" id="UP000199137"/>
    </source>
</evidence>
<dbReference type="OrthoDB" id="1490554at2"/>
<dbReference type="InterPro" id="IPR036388">
    <property type="entry name" value="WH-like_DNA-bd_sf"/>
</dbReference>
<dbReference type="EMBL" id="FOWC01000023">
    <property type="protein sequence ID" value="SFQ75506.1"/>
    <property type="molecule type" value="Genomic_DNA"/>
</dbReference>
<dbReference type="Pfam" id="PF04397">
    <property type="entry name" value="LytTR"/>
    <property type="match status" value="1"/>
</dbReference>
<dbReference type="Gene3D" id="1.10.10.10">
    <property type="entry name" value="Winged helix-like DNA-binding domain superfamily/Winged helix DNA-binding domain"/>
    <property type="match status" value="1"/>
</dbReference>
<dbReference type="STRING" id="112413.SAMN05421854_12313"/>
<accession>A0A1I6B3N3</accession>
<proteinExistence type="predicted"/>
<dbReference type="SUPFAM" id="SSF46785">
    <property type="entry name" value="Winged helix' DNA-binding domain"/>
    <property type="match status" value="1"/>
</dbReference>
<protein>
    <submittedName>
        <fullName evidence="2">LytTr DNA-binding domain-containing protein</fullName>
    </submittedName>
</protein>
<dbReference type="Gene3D" id="2.40.50.1020">
    <property type="entry name" value="LytTr DNA-binding domain"/>
    <property type="match status" value="1"/>
</dbReference>
<dbReference type="InterPro" id="IPR007492">
    <property type="entry name" value="LytTR_DNA-bd_dom"/>
</dbReference>
<dbReference type="PROSITE" id="PS50930">
    <property type="entry name" value="HTH_LYTTR"/>
    <property type="match status" value="1"/>
</dbReference>
<organism evidence="2 3">
    <name type="scientific">Amycolatopsis rubida</name>
    <dbReference type="NCBI Taxonomy" id="112413"/>
    <lineage>
        <taxon>Bacteria</taxon>
        <taxon>Bacillati</taxon>
        <taxon>Actinomycetota</taxon>
        <taxon>Actinomycetes</taxon>
        <taxon>Pseudonocardiales</taxon>
        <taxon>Pseudonocardiaceae</taxon>
        <taxon>Amycolatopsis</taxon>
    </lineage>
</organism>
<dbReference type="SMART" id="SM00850">
    <property type="entry name" value="LytTR"/>
    <property type="match status" value="1"/>
</dbReference>
<name>A0A1I6B3N3_9PSEU</name>
<feature type="domain" description="HTH LytTR-type" evidence="1">
    <location>
        <begin position="120"/>
        <end position="220"/>
    </location>
</feature>